<protein>
    <submittedName>
        <fullName evidence="1">Uncharacterized protein</fullName>
    </submittedName>
</protein>
<proteinExistence type="predicted"/>
<dbReference type="EMBL" id="BK014815">
    <property type="protein sequence ID" value="DAD77041.1"/>
    <property type="molecule type" value="Genomic_DNA"/>
</dbReference>
<evidence type="ECO:0000313" key="1">
    <source>
        <dbReference type="EMBL" id="DAD77041.1"/>
    </source>
</evidence>
<accession>A0A8S5M3Z8</accession>
<reference evidence="1" key="1">
    <citation type="journal article" date="2021" name="Proc. Natl. Acad. Sci. U.S.A.">
        <title>A Catalog of Tens of Thousands of Viruses from Human Metagenomes Reveals Hidden Associations with Chronic Diseases.</title>
        <authorList>
            <person name="Tisza M.J."/>
            <person name="Buck C.B."/>
        </authorList>
    </citation>
    <scope>NUCLEOTIDE SEQUENCE</scope>
    <source>
        <strain evidence="1">Ctquf9</strain>
    </source>
</reference>
<sequence length="31" mass="3519">MFSQLNLQHFLTSVFFVNIFTLLSGSTPKNS</sequence>
<name>A0A8S5M3Z8_9CAUD</name>
<organism evidence="1">
    <name type="scientific">Siphoviridae sp. ctquf9</name>
    <dbReference type="NCBI Taxonomy" id="2826470"/>
    <lineage>
        <taxon>Viruses</taxon>
        <taxon>Duplodnaviria</taxon>
        <taxon>Heunggongvirae</taxon>
        <taxon>Uroviricota</taxon>
        <taxon>Caudoviricetes</taxon>
    </lineage>
</organism>